<dbReference type="Proteomes" id="UP000234323">
    <property type="component" value="Unassembled WGS sequence"/>
</dbReference>
<sequence>MNQLEGLAKVYQFNLSNAAEQFCQNQIEISSEMMKNIAETVFNELEKETFSEESENAELSNLAEHFYTNESDLSLDIHFNSNENKKSGNESSDEDGENNKYDVNEIITNIKRMQYM</sequence>
<evidence type="ECO:0000256" key="1">
    <source>
        <dbReference type="SAM" id="MobiDB-lite"/>
    </source>
</evidence>
<dbReference type="EMBL" id="LLXI01000378">
    <property type="protein sequence ID" value="PKY45355.1"/>
    <property type="molecule type" value="Genomic_DNA"/>
</dbReference>
<dbReference type="AlphaFoldDB" id="A0A2I1GFH5"/>
<accession>A0A2I1GFH5</accession>
<gene>
    <name evidence="2" type="ORF">RhiirA4_459908</name>
</gene>
<evidence type="ECO:0000313" key="3">
    <source>
        <dbReference type="Proteomes" id="UP000234323"/>
    </source>
</evidence>
<protein>
    <submittedName>
        <fullName evidence="2">Uncharacterized protein</fullName>
    </submittedName>
</protein>
<feature type="region of interest" description="Disordered" evidence="1">
    <location>
        <begin position="78"/>
        <end position="103"/>
    </location>
</feature>
<proteinExistence type="predicted"/>
<dbReference type="VEuPathDB" id="FungiDB:RhiirA1_460929"/>
<evidence type="ECO:0000313" key="2">
    <source>
        <dbReference type="EMBL" id="PKY45355.1"/>
    </source>
</evidence>
<comment type="caution">
    <text evidence="2">The sequence shown here is derived from an EMBL/GenBank/DDBJ whole genome shotgun (WGS) entry which is preliminary data.</text>
</comment>
<reference evidence="2 3" key="1">
    <citation type="submission" date="2015-10" db="EMBL/GenBank/DDBJ databases">
        <title>Genome analyses suggest a sexual origin of heterokaryosis in a supposedly ancient asexual fungus.</title>
        <authorList>
            <person name="Ropars J."/>
            <person name="Sedzielewska K."/>
            <person name="Noel J."/>
            <person name="Charron P."/>
            <person name="Farinelli L."/>
            <person name="Marton T."/>
            <person name="Kruger M."/>
            <person name="Pelin A."/>
            <person name="Brachmann A."/>
            <person name="Corradi N."/>
        </authorList>
    </citation>
    <scope>NUCLEOTIDE SEQUENCE [LARGE SCALE GENOMIC DNA]</scope>
    <source>
        <strain evidence="2 3">A4</strain>
    </source>
</reference>
<organism evidence="2 3">
    <name type="scientific">Rhizophagus irregularis</name>
    <dbReference type="NCBI Taxonomy" id="588596"/>
    <lineage>
        <taxon>Eukaryota</taxon>
        <taxon>Fungi</taxon>
        <taxon>Fungi incertae sedis</taxon>
        <taxon>Mucoromycota</taxon>
        <taxon>Glomeromycotina</taxon>
        <taxon>Glomeromycetes</taxon>
        <taxon>Glomerales</taxon>
        <taxon>Glomeraceae</taxon>
        <taxon>Rhizophagus</taxon>
    </lineage>
</organism>
<keyword evidence="3" id="KW-1185">Reference proteome</keyword>
<name>A0A2I1GFH5_9GLOM</name>